<sequence>MEQPPQTNAEGAAGEQGNNSVAHTDAGEGIFRRTGEIEDRRRVEAELPEAVEHQVYDVDDGQQNSHHHRPAAPHAICPQPRALPNGQRQQERRKSRKIARHRRIHRQAVPNYAEIVGQANTGIQIAMIQHKRGLHQDKEQDEEAKRFQE</sequence>
<dbReference type="EMBL" id="ACIJ02000018">
    <property type="protein sequence ID" value="EEX71789.1"/>
    <property type="molecule type" value="Genomic_DNA"/>
</dbReference>
<reference evidence="2" key="1">
    <citation type="submission" date="2009-09" db="EMBL/GenBank/DDBJ databases">
        <authorList>
            <person name="Weinstock G."/>
            <person name="Sodergren E."/>
            <person name="Clifton S."/>
            <person name="Fulton L."/>
            <person name="Fulton B."/>
            <person name="Courtney L."/>
            <person name="Fronick C."/>
            <person name="Harrison M."/>
            <person name="Strong C."/>
            <person name="Farmer C."/>
            <person name="Delahaunty K."/>
            <person name="Markovic C."/>
            <person name="Hall O."/>
            <person name="Minx P."/>
            <person name="Tomlinson C."/>
            <person name="Mitreva M."/>
            <person name="Nelson J."/>
            <person name="Hou S."/>
            <person name="Wollam A."/>
            <person name="Pepin K.H."/>
            <person name="Johnson M."/>
            <person name="Bhonagiri V."/>
            <person name="Nash W.E."/>
            <person name="Warren W."/>
            <person name="Chinwalla A."/>
            <person name="Mardis E.R."/>
            <person name="Wilson R.K."/>
        </authorList>
    </citation>
    <scope>NUCLEOTIDE SEQUENCE [LARGE SCALE GENOMIC DNA]</scope>
    <source>
        <strain evidence="2">ATCC 51259</strain>
    </source>
</reference>
<feature type="region of interest" description="Disordered" evidence="1">
    <location>
        <begin position="1"/>
        <end position="108"/>
    </location>
</feature>
<evidence type="ECO:0000256" key="1">
    <source>
        <dbReference type="SAM" id="MobiDB-lite"/>
    </source>
</evidence>
<feature type="compositionally biased region" description="Basic residues" evidence="1">
    <location>
        <begin position="91"/>
        <end position="106"/>
    </location>
</feature>
<dbReference type="AlphaFoldDB" id="C9LGI1"/>
<feature type="compositionally biased region" description="Basic and acidic residues" evidence="1">
    <location>
        <begin position="30"/>
        <end position="56"/>
    </location>
</feature>
<name>C9LGI1_9BACT</name>
<comment type="caution">
    <text evidence="2">The sequence shown here is derived from an EMBL/GenBank/DDBJ whole genome shotgun (WGS) entry which is preliminary data.</text>
</comment>
<accession>C9LGI1</accession>
<evidence type="ECO:0000313" key="3">
    <source>
        <dbReference type="Proteomes" id="UP000003460"/>
    </source>
</evidence>
<evidence type="ECO:0000313" key="2">
    <source>
        <dbReference type="EMBL" id="EEX71789.1"/>
    </source>
</evidence>
<keyword evidence="3" id="KW-1185">Reference proteome</keyword>
<dbReference type="HOGENOM" id="CLU_1748006_0_0_10"/>
<proteinExistence type="predicted"/>
<protein>
    <submittedName>
        <fullName evidence="2">Uncharacterized protein</fullName>
    </submittedName>
</protein>
<dbReference type="Proteomes" id="UP000003460">
    <property type="component" value="Unassembled WGS sequence"/>
</dbReference>
<organism evidence="2 3">
    <name type="scientific">Alloprevotella tannerae ATCC 51259</name>
    <dbReference type="NCBI Taxonomy" id="626522"/>
    <lineage>
        <taxon>Bacteria</taxon>
        <taxon>Pseudomonadati</taxon>
        <taxon>Bacteroidota</taxon>
        <taxon>Bacteroidia</taxon>
        <taxon>Bacteroidales</taxon>
        <taxon>Prevotellaceae</taxon>
        <taxon>Alloprevotella</taxon>
    </lineage>
</organism>
<dbReference type="STRING" id="626522.GCWU000325_01324"/>
<gene>
    <name evidence="2" type="ORF">GCWU000325_01324</name>
</gene>